<dbReference type="InterPro" id="IPR038765">
    <property type="entry name" value="Papain-like_cys_pep_sf"/>
</dbReference>
<dbReference type="InterPro" id="IPR051202">
    <property type="entry name" value="Peptidase_C40"/>
</dbReference>
<evidence type="ECO:0000313" key="7">
    <source>
        <dbReference type="Proteomes" id="UP000214880"/>
    </source>
</evidence>
<keyword evidence="4" id="KW-0788">Thiol protease</keyword>
<sequence>MFKVKSPLAVALLLTVSVTVITPAPTYASALDSLLTPTTKTAAANSGSSSGGSSFLDVLVGLLLGKLLGNSSSKDDNSVAPGITGKQTAGQSTATGNALIATGKKYLGVPYVWGGTTTAGFDCSGFTQYVMKQNGISIPRTAAEQFAAGKAVDKKNLKVGDLVFFTTYKPGASHVGFYMGNDQFIHASSSAKQVAISSLSEQYFVDRYIGARSFDKY</sequence>
<dbReference type="SUPFAM" id="SSF54001">
    <property type="entry name" value="Cysteine proteinases"/>
    <property type="match status" value="1"/>
</dbReference>
<name>A0A1G9NYT9_9FIRM</name>
<dbReference type="PANTHER" id="PTHR47053">
    <property type="entry name" value="MUREIN DD-ENDOPEPTIDASE MEPH-RELATED"/>
    <property type="match status" value="1"/>
</dbReference>
<dbReference type="RefSeq" id="WP_092069445.1">
    <property type="nucleotide sequence ID" value="NZ_FNHB01000001.1"/>
</dbReference>
<evidence type="ECO:0000256" key="1">
    <source>
        <dbReference type="ARBA" id="ARBA00007074"/>
    </source>
</evidence>
<proteinExistence type="inferred from homology"/>
<keyword evidence="3 6" id="KW-0378">Hydrolase</keyword>
<protein>
    <submittedName>
        <fullName evidence="6">Cell wall-associated hydrolase, NlpC family</fullName>
    </submittedName>
</protein>
<dbReference type="PROSITE" id="PS51935">
    <property type="entry name" value="NLPC_P60"/>
    <property type="match status" value="1"/>
</dbReference>
<dbReference type="GO" id="GO:0008234">
    <property type="term" value="F:cysteine-type peptidase activity"/>
    <property type="evidence" value="ECO:0007669"/>
    <property type="project" value="UniProtKB-KW"/>
</dbReference>
<dbReference type="Gene3D" id="3.90.1720.10">
    <property type="entry name" value="endopeptidase domain like (from Nostoc punctiforme)"/>
    <property type="match status" value="1"/>
</dbReference>
<dbReference type="PANTHER" id="PTHR47053:SF1">
    <property type="entry name" value="MUREIN DD-ENDOPEPTIDASE MEPH-RELATED"/>
    <property type="match status" value="1"/>
</dbReference>
<dbReference type="EMBL" id="FNHB01000001">
    <property type="protein sequence ID" value="SDL91145.1"/>
    <property type="molecule type" value="Genomic_DNA"/>
</dbReference>
<dbReference type="InterPro" id="IPR000064">
    <property type="entry name" value="NLP_P60_dom"/>
</dbReference>
<evidence type="ECO:0000259" key="5">
    <source>
        <dbReference type="PROSITE" id="PS51935"/>
    </source>
</evidence>
<evidence type="ECO:0000256" key="2">
    <source>
        <dbReference type="ARBA" id="ARBA00022670"/>
    </source>
</evidence>
<gene>
    <name evidence="6" type="ORF">SAMN04488502_1011155</name>
</gene>
<accession>A0A1G9NYT9</accession>
<dbReference type="Proteomes" id="UP000214880">
    <property type="component" value="Unassembled WGS sequence"/>
</dbReference>
<feature type="domain" description="NlpC/P60" evidence="5">
    <location>
        <begin position="93"/>
        <end position="215"/>
    </location>
</feature>
<dbReference type="Pfam" id="PF00877">
    <property type="entry name" value="NLPC_P60"/>
    <property type="match status" value="1"/>
</dbReference>
<dbReference type="AlphaFoldDB" id="A0A1G9NYT9"/>
<dbReference type="OrthoDB" id="9813368at2"/>
<dbReference type="STRING" id="146817.SAMN04488502_1011155"/>
<evidence type="ECO:0000313" key="6">
    <source>
        <dbReference type="EMBL" id="SDL91145.1"/>
    </source>
</evidence>
<organism evidence="6 7">
    <name type="scientific">Dendrosporobacter quercicolus</name>
    <dbReference type="NCBI Taxonomy" id="146817"/>
    <lineage>
        <taxon>Bacteria</taxon>
        <taxon>Bacillati</taxon>
        <taxon>Bacillota</taxon>
        <taxon>Negativicutes</taxon>
        <taxon>Selenomonadales</taxon>
        <taxon>Sporomusaceae</taxon>
        <taxon>Dendrosporobacter</taxon>
    </lineage>
</organism>
<keyword evidence="7" id="KW-1185">Reference proteome</keyword>
<evidence type="ECO:0000256" key="4">
    <source>
        <dbReference type="ARBA" id="ARBA00022807"/>
    </source>
</evidence>
<dbReference type="GO" id="GO:0006508">
    <property type="term" value="P:proteolysis"/>
    <property type="evidence" value="ECO:0007669"/>
    <property type="project" value="UniProtKB-KW"/>
</dbReference>
<keyword evidence="2" id="KW-0645">Protease</keyword>
<comment type="similarity">
    <text evidence="1">Belongs to the peptidase C40 family.</text>
</comment>
<evidence type="ECO:0000256" key="3">
    <source>
        <dbReference type="ARBA" id="ARBA00022801"/>
    </source>
</evidence>
<reference evidence="6 7" key="1">
    <citation type="submission" date="2016-10" db="EMBL/GenBank/DDBJ databases">
        <authorList>
            <person name="de Groot N.N."/>
        </authorList>
    </citation>
    <scope>NUCLEOTIDE SEQUENCE [LARGE SCALE GENOMIC DNA]</scope>
    <source>
        <strain evidence="6 7">DSM 1736</strain>
    </source>
</reference>